<dbReference type="GO" id="GO:0003723">
    <property type="term" value="F:RNA binding"/>
    <property type="evidence" value="ECO:0007669"/>
    <property type="project" value="InterPro"/>
</dbReference>
<dbReference type="InterPro" id="IPR029028">
    <property type="entry name" value="Alpha/beta_knot_MTases"/>
</dbReference>
<dbReference type="GO" id="GO:0006396">
    <property type="term" value="P:RNA processing"/>
    <property type="evidence" value="ECO:0007669"/>
    <property type="project" value="InterPro"/>
</dbReference>
<dbReference type="InterPro" id="IPR001537">
    <property type="entry name" value="SpoU_MeTrfase"/>
</dbReference>
<evidence type="ECO:0000313" key="7">
    <source>
        <dbReference type="Proteomes" id="UP000299290"/>
    </source>
</evidence>
<dbReference type="InterPro" id="IPR029026">
    <property type="entry name" value="tRNA_m1G_MTases_N"/>
</dbReference>
<dbReference type="GO" id="GO:0005737">
    <property type="term" value="C:cytoplasm"/>
    <property type="evidence" value="ECO:0007669"/>
    <property type="project" value="UniProtKB-ARBA"/>
</dbReference>
<evidence type="ECO:0000256" key="2">
    <source>
        <dbReference type="ARBA" id="ARBA00022603"/>
    </source>
</evidence>
<dbReference type="PANTHER" id="PTHR43191">
    <property type="entry name" value="RRNA METHYLTRANSFERASE 3"/>
    <property type="match status" value="1"/>
</dbReference>
<comment type="caution">
    <text evidence="6">The sequence shown here is derived from an EMBL/GenBank/DDBJ whole genome shotgun (WGS) entry which is preliminary data.</text>
</comment>
<dbReference type="GO" id="GO:0032259">
    <property type="term" value="P:methylation"/>
    <property type="evidence" value="ECO:0007669"/>
    <property type="project" value="UniProtKB-KW"/>
</dbReference>
<dbReference type="InterPro" id="IPR029064">
    <property type="entry name" value="Ribosomal_eL30-like_sf"/>
</dbReference>
<keyword evidence="2" id="KW-0489">Methyltransferase</keyword>
<evidence type="ECO:0000259" key="5">
    <source>
        <dbReference type="SMART" id="SM00967"/>
    </source>
</evidence>
<dbReference type="PANTHER" id="PTHR43191:SF2">
    <property type="entry name" value="RRNA METHYLTRANSFERASE 3, MITOCHONDRIAL"/>
    <property type="match status" value="1"/>
</dbReference>
<dbReference type="Pfam" id="PF00588">
    <property type="entry name" value="SpoU_methylase"/>
    <property type="match status" value="1"/>
</dbReference>
<evidence type="ECO:0000313" key="6">
    <source>
        <dbReference type="EMBL" id="GDY46814.1"/>
    </source>
</evidence>
<keyword evidence="7" id="KW-1185">Reference proteome</keyword>
<dbReference type="Proteomes" id="UP000299290">
    <property type="component" value="Unassembled WGS sequence"/>
</dbReference>
<proteinExistence type="inferred from homology"/>
<organism evidence="6 7">
    <name type="scientific">Streptomyces antimycoticus</name>
    <dbReference type="NCBI Taxonomy" id="68175"/>
    <lineage>
        <taxon>Bacteria</taxon>
        <taxon>Bacillati</taxon>
        <taxon>Actinomycetota</taxon>
        <taxon>Actinomycetes</taxon>
        <taxon>Kitasatosporales</taxon>
        <taxon>Streptomycetaceae</taxon>
        <taxon>Streptomyces</taxon>
        <taxon>Streptomyces violaceusniger group</taxon>
    </lineage>
</organism>
<dbReference type="InterPro" id="IPR013123">
    <property type="entry name" value="SpoU_subst-bd"/>
</dbReference>
<evidence type="ECO:0000256" key="4">
    <source>
        <dbReference type="SAM" id="MobiDB-lite"/>
    </source>
</evidence>
<dbReference type="AlphaFoldDB" id="A0A4D4KF86"/>
<dbReference type="Gene3D" id="3.40.1280.10">
    <property type="match status" value="1"/>
</dbReference>
<dbReference type="SUPFAM" id="SSF75217">
    <property type="entry name" value="alpha/beta knot"/>
    <property type="match status" value="1"/>
</dbReference>
<feature type="region of interest" description="Disordered" evidence="4">
    <location>
        <begin position="75"/>
        <end position="120"/>
    </location>
</feature>
<dbReference type="CDD" id="cd18095">
    <property type="entry name" value="SpoU-like_rRNA-MTase"/>
    <property type="match status" value="1"/>
</dbReference>
<evidence type="ECO:0000256" key="1">
    <source>
        <dbReference type="ARBA" id="ARBA00007228"/>
    </source>
</evidence>
<dbReference type="Pfam" id="PF22435">
    <property type="entry name" value="MRM3-like_sub_bind"/>
    <property type="match status" value="1"/>
</dbReference>
<dbReference type="Gene3D" id="3.30.1330.30">
    <property type="match status" value="1"/>
</dbReference>
<keyword evidence="3" id="KW-0808">Transferase</keyword>
<dbReference type="SMART" id="SM00967">
    <property type="entry name" value="SpoU_sub_bind"/>
    <property type="match status" value="1"/>
</dbReference>
<accession>A0A4D4KF86</accession>
<name>A0A4D4KF86_9ACTN</name>
<protein>
    <recommendedName>
        <fullName evidence="5">RNA 2-O ribose methyltransferase substrate binding domain-containing protein</fullName>
    </recommendedName>
</protein>
<dbReference type="EMBL" id="BJHV01000001">
    <property type="protein sequence ID" value="GDY46814.1"/>
    <property type="molecule type" value="Genomic_DNA"/>
</dbReference>
<dbReference type="GO" id="GO:0008173">
    <property type="term" value="F:RNA methyltransferase activity"/>
    <property type="evidence" value="ECO:0007669"/>
    <property type="project" value="InterPro"/>
</dbReference>
<dbReference type="InterPro" id="IPR053888">
    <property type="entry name" value="MRM3-like_sub_bind"/>
</dbReference>
<feature type="domain" description="RNA 2-O ribose methyltransferase substrate binding" evidence="5">
    <location>
        <begin position="150"/>
        <end position="221"/>
    </location>
</feature>
<dbReference type="SUPFAM" id="SSF55315">
    <property type="entry name" value="L30e-like"/>
    <property type="match status" value="1"/>
</dbReference>
<dbReference type="InterPro" id="IPR051259">
    <property type="entry name" value="rRNA_Methyltransferase"/>
</dbReference>
<evidence type="ECO:0000256" key="3">
    <source>
        <dbReference type="ARBA" id="ARBA00022679"/>
    </source>
</evidence>
<comment type="similarity">
    <text evidence="1">Belongs to the class IV-like SAM-binding methyltransferase superfamily. RNA methyltransferase TrmH family.</text>
</comment>
<gene>
    <name evidence="6" type="ORF">SANT12839_076960</name>
</gene>
<sequence length="394" mass="41267">MGALALRPLAFRCRVRPGGEVVPTVFRLADRLGRARALALGVSLPGAARGPGCAHPFLPSYRWEVPPGGTIAHDRAPRRPPFPPGPGGLSPVSGRGGVGEIRPASRPHTARESASHPMATPELTSLRSPRVTAARRLAKRSFRGKERRFIVEGPQAVREAIAHLVEVYATPEAAERHADILDAARAANLPVLTASDEVIAEMSDTVTPQGVVGLCRFLDSPFEEILRARPRLVAVLANVRDPGNAGTVLRCADAAGADAVVLTDASVDPYNPKAVRASVGSLFHLPVAVGVPVERAVSGLREAGARVLAADGAGERDLDSELDDGLLGAPTAWIFGNEAWGLPEATRALADEVVRVPIHGRAESLNLATAAAVCLYASARAQRAPAGCRSVTTT</sequence>
<reference evidence="6 7" key="1">
    <citation type="journal article" date="2020" name="Int. J. Syst. Evol. Microbiol.">
        <title>Reclassification of Streptomyces castelarensis and Streptomyces sporoclivatus as later heterotypic synonyms of Streptomyces antimycoticus.</title>
        <authorList>
            <person name="Komaki H."/>
            <person name="Tamura T."/>
        </authorList>
    </citation>
    <scope>NUCLEOTIDE SEQUENCE [LARGE SCALE GENOMIC DNA]</scope>
    <source>
        <strain evidence="6 7">NBRC 12839</strain>
    </source>
</reference>